<reference evidence="10" key="1">
    <citation type="submission" date="2016-11" db="EMBL/GenBank/DDBJ databases">
        <authorList>
            <person name="Varghese N."/>
            <person name="Submissions S."/>
        </authorList>
    </citation>
    <scope>NUCLEOTIDE SEQUENCE [LARGE SCALE GENOMIC DNA]</scope>
    <source>
        <strain evidence="10">DSM 100566</strain>
    </source>
</reference>
<dbReference type="SUPFAM" id="SSF75217">
    <property type="entry name" value="alpha/beta knot"/>
    <property type="match status" value="1"/>
</dbReference>
<comment type="catalytic activity">
    <reaction evidence="6">
        <text>cytidine(34) in tRNA + S-adenosyl-L-methionine = 2'-O-methylcytidine(34) in tRNA + S-adenosyl-L-homocysteine + H(+)</text>
        <dbReference type="Rhea" id="RHEA:43084"/>
        <dbReference type="Rhea" id="RHEA-COMP:10331"/>
        <dbReference type="Rhea" id="RHEA-COMP:10332"/>
        <dbReference type="ChEBI" id="CHEBI:15378"/>
        <dbReference type="ChEBI" id="CHEBI:57856"/>
        <dbReference type="ChEBI" id="CHEBI:59789"/>
        <dbReference type="ChEBI" id="CHEBI:74495"/>
        <dbReference type="ChEBI" id="CHEBI:82748"/>
        <dbReference type="EC" id="2.1.1.207"/>
    </reaction>
</comment>
<dbReference type="GO" id="GO:0141102">
    <property type="term" value="F:tRNA (5-carboxymethylaminomethyluridine(34)-2'-O)-methyltransferase activity"/>
    <property type="evidence" value="ECO:0007669"/>
    <property type="project" value="RHEA"/>
</dbReference>
<evidence type="ECO:0000256" key="6">
    <source>
        <dbReference type="HAMAP-Rule" id="MF_01885"/>
    </source>
</evidence>
<keyword evidence="10" id="KW-1185">Reference proteome</keyword>
<dbReference type="InterPro" id="IPR016914">
    <property type="entry name" value="TrmL"/>
</dbReference>
<dbReference type="HAMAP" id="MF_01885">
    <property type="entry name" value="tRNA_methyltr_TrmL"/>
    <property type="match status" value="1"/>
</dbReference>
<feature type="binding site" evidence="6 7">
    <location>
        <position position="80"/>
    </location>
    <ligand>
        <name>S-adenosyl-L-methionine</name>
        <dbReference type="ChEBI" id="CHEBI:59789"/>
    </ligand>
</feature>
<comment type="catalytic activity">
    <reaction evidence="6">
        <text>5-carboxymethylaminomethyluridine(34) in tRNA(Leu) + S-adenosyl-L-methionine = 5-carboxymethylaminomethyl-2'-O-methyluridine(34) in tRNA(Leu) + S-adenosyl-L-homocysteine + H(+)</text>
        <dbReference type="Rhea" id="RHEA:43088"/>
        <dbReference type="Rhea" id="RHEA-COMP:10333"/>
        <dbReference type="Rhea" id="RHEA-COMP:10334"/>
        <dbReference type="ChEBI" id="CHEBI:15378"/>
        <dbReference type="ChEBI" id="CHEBI:57856"/>
        <dbReference type="ChEBI" id="CHEBI:59789"/>
        <dbReference type="ChEBI" id="CHEBI:74508"/>
        <dbReference type="ChEBI" id="CHEBI:74511"/>
        <dbReference type="EC" id="2.1.1.207"/>
    </reaction>
</comment>
<dbReference type="RefSeq" id="WP_073144906.1">
    <property type="nucleotide sequence ID" value="NZ_FQUV01000006.1"/>
</dbReference>
<dbReference type="PANTHER" id="PTHR42971:SF1">
    <property type="entry name" value="TRNA (CYTIDINE(34)-2'-O)-METHYLTRANSFERASE"/>
    <property type="match status" value="1"/>
</dbReference>
<dbReference type="EMBL" id="FQUV01000006">
    <property type="protein sequence ID" value="SHF48484.1"/>
    <property type="molecule type" value="Genomic_DNA"/>
</dbReference>
<dbReference type="AlphaFoldDB" id="A0A1M5C122"/>
<dbReference type="PANTHER" id="PTHR42971">
    <property type="entry name" value="TRNA (CYTIDINE(34)-2'-O)-METHYLTRANSFERASE"/>
    <property type="match status" value="1"/>
</dbReference>
<dbReference type="InterPro" id="IPR029028">
    <property type="entry name" value="Alpha/beta_knot_MTases"/>
</dbReference>
<evidence type="ECO:0000256" key="3">
    <source>
        <dbReference type="ARBA" id="ARBA00022679"/>
    </source>
</evidence>
<dbReference type="GO" id="GO:0003723">
    <property type="term" value="F:RNA binding"/>
    <property type="evidence" value="ECO:0007669"/>
    <property type="project" value="InterPro"/>
</dbReference>
<evidence type="ECO:0000313" key="10">
    <source>
        <dbReference type="Proteomes" id="UP000184144"/>
    </source>
</evidence>
<dbReference type="GO" id="GO:0141098">
    <property type="term" value="F:tRNA (cytidine(34)-2'-O)-methyltransferase activity"/>
    <property type="evidence" value="ECO:0007669"/>
    <property type="project" value="RHEA"/>
</dbReference>
<feature type="binding site" evidence="6 7">
    <location>
        <position position="122"/>
    </location>
    <ligand>
        <name>S-adenosyl-L-methionine</name>
        <dbReference type="ChEBI" id="CHEBI:59789"/>
    </ligand>
</feature>
<feature type="binding site" evidence="6 7">
    <location>
        <position position="130"/>
    </location>
    <ligand>
        <name>S-adenosyl-L-methionine</name>
        <dbReference type="ChEBI" id="CHEBI:59789"/>
    </ligand>
</feature>
<dbReference type="Gene3D" id="3.40.1280.10">
    <property type="match status" value="1"/>
</dbReference>
<dbReference type="OrthoDB" id="9789043at2"/>
<dbReference type="Pfam" id="PF00588">
    <property type="entry name" value="SpoU_methylase"/>
    <property type="match status" value="1"/>
</dbReference>
<dbReference type="STRING" id="1486859.SAMN05444273_106240"/>
<dbReference type="InterPro" id="IPR001537">
    <property type="entry name" value="SpoU_MeTrfase"/>
</dbReference>
<evidence type="ECO:0000313" key="9">
    <source>
        <dbReference type="EMBL" id="SHF48484.1"/>
    </source>
</evidence>
<protein>
    <recommendedName>
        <fullName evidence="6">tRNA (cytidine(34)-2'-O)-methyltransferase</fullName>
        <ecNumber evidence="6">2.1.1.207</ecNumber>
    </recommendedName>
    <alternativeName>
        <fullName evidence="6">tRNA (cytidine/uridine-2'-O-)-methyltransferase TrmL</fullName>
    </alternativeName>
</protein>
<keyword evidence="3 6" id="KW-0808">Transferase</keyword>
<keyword evidence="2 6" id="KW-0489">Methyltransferase</keyword>
<gene>
    <name evidence="6" type="primary">trmL</name>
    <name evidence="9" type="ORF">SAMN05444273_106240</name>
</gene>
<evidence type="ECO:0000256" key="2">
    <source>
        <dbReference type="ARBA" id="ARBA00022603"/>
    </source>
</evidence>
<name>A0A1M5C122_9RHOB</name>
<comment type="similarity">
    <text evidence="6">Belongs to the class IV-like SAM-binding methyltransferase superfamily. RNA methyltransferase TrmH family. TrmL subfamily.</text>
</comment>
<dbReference type="GO" id="GO:0002130">
    <property type="term" value="P:wobble position ribose methylation"/>
    <property type="evidence" value="ECO:0007669"/>
    <property type="project" value="TreeGrafter"/>
</dbReference>
<evidence type="ECO:0000259" key="8">
    <source>
        <dbReference type="Pfam" id="PF00588"/>
    </source>
</evidence>
<dbReference type="InterPro" id="IPR029026">
    <property type="entry name" value="tRNA_m1G_MTases_N"/>
</dbReference>
<feature type="binding site" evidence="6 7">
    <location>
        <position position="102"/>
    </location>
    <ligand>
        <name>S-adenosyl-L-methionine</name>
        <dbReference type="ChEBI" id="CHEBI:59789"/>
    </ligand>
</feature>
<dbReference type="Proteomes" id="UP000184144">
    <property type="component" value="Unassembled WGS sequence"/>
</dbReference>
<accession>A0A1M5C122</accession>
<feature type="domain" description="tRNA/rRNA methyltransferase SpoU type" evidence="8">
    <location>
        <begin position="6"/>
        <end position="141"/>
    </location>
</feature>
<evidence type="ECO:0000256" key="4">
    <source>
        <dbReference type="ARBA" id="ARBA00022691"/>
    </source>
</evidence>
<organism evidence="9 10">
    <name type="scientific">Litoreibacter ascidiaceicola</name>
    <dbReference type="NCBI Taxonomy" id="1486859"/>
    <lineage>
        <taxon>Bacteria</taxon>
        <taxon>Pseudomonadati</taxon>
        <taxon>Pseudomonadota</taxon>
        <taxon>Alphaproteobacteria</taxon>
        <taxon>Rhodobacterales</taxon>
        <taxon>Roseobacteraceae</taxon>
        <taxon>Litoreibacter</taxon>
    </lineage>
</organism>
<dbReference type="PIRSF" id="PIRSF029256">
    <property type="entry name" value="SpoU_TrmH_prd"/>
    <property type="match status" value="1"/>
</dbReference>
<dbReference type="GO" id="GO:0005737">
    <property type="term" value="C:cytoplasm"/>
    <property type="evidence" value="ECO:0007669"/>
    <property type="project" value="UniProtKB-SubCell"/>
</dbReference>
<evidence type="ECO:0000256" key="1">
    <source>
        <dbReference type="ARBA" id="ARBA00022490"/>
    </source>
</evidence>
<comment type="function">
    <text evidence="6">Methylates the ribose at the nucleotide 34 wobble position in the two leucyl isoacceptors tRNA(Leu)(CmAA) and tRNA(Leu)(cmnm5UmAA). Catalyzes the methyl transfer from S-adenosyl-L-methionine to the 2'-OH of the wobble nucleotide.</text>
</comment>
<keyword evidence="5 6" id="KW-0819">tRNA processing</keyword>
<keyword evidence="1 6" id="KW-0963">Cytoplasm</keyword>
<evidence type="ECO:0000256" key="5">
    <source>
        <dbReference type="ARBA" id="ARBA00022694"/>
    </source>
</evidence>
<comment type="subunit">
    <text evidence="6">Homodimer.</text>
</comment>
<comment type="subcellular location">
    <subcellularLocation>
        <location evidence="6">Cytoplasm</location>
    </subcellularLocation>
</comment>
<dbReference type="EC" id="2.1.1.207" evidence="6"/>
<evidence type="ECO:0000256" key="7">
    <source>
        <dbReference type="PIRSR" id="PIRSR029256-1"/>
    </source>
</evidence>
<sequence>MSHYVQIAAFEPDLAPNLGSLVRLGVCFDAPIHVIEPCGFPFSLKLLRTRALDYGEKAELHHHNSWDAFEAAKPGRLVLLTTKGATDLWDFEFQHGDCLLVGRESAGVPDHVHEAADGRVKIAMPGGGRSLNVAISAAIAIAEAHRQLRDLA</sequence>
<keyword evidence="4 6" id="KW-0949">S-adenosyl-L-methionine</keyword>
<proteinExistence type="inferred from homology"/>